<proteinExistence type="predicted"/>
<name>A0ABW5SKF4_9BACL</name>
<feature type="transmembrane region" description="Helical" evidence="1">
    <location>
        <begin position="54"/>
        <end position="75"/>
    </location>
</feature>
<reference evidence="3" key="1">
    <citation type="journal article" date="2019" name="Int. J. Syst. Evol. Microbiol.">
        <title>The Global Catalogue of Microorganisms (GCM) 10K type strain sequencing project: providing services to taxonomists for standard genome sequencing and annotation.</title>
        <authorList>
            <consortium name="The Broad Institute Genomics Platform"/>
            <consortium name="The Broad Institute Genome Sequencing Center for Infectious Disease"/>
            <person name="Wu L."/>
            <person name="Ma J."/>
        </authorList>
    </citation>
    <scope>NUCLEOTIDE SEQUENCE [LARGE SCALE GENOMIC DNA]</scope>
    <source>
        <strain evidence="3">KCTC 33849</strain>
    </source>
</reference>
<keyword evidence="3" id="KW-1185">Reference proteome</keyword>
<keyword evidence="1" id="KW-1133">Transmembrane helix</keyword>
<protein>
    <recommendedName>
        <fullName evidence="4">DUF2798 domain-containing protein</fullName>
    </recommendedName>
</protein>
<evidence type="ECO:0008006" key="4">
    <source>
        <dbReference type="Google" id="ProtNLM"/>
    </source>
</evidence>
<organism evidence="2 3">
    <name type="scientific">Paenibacillus shunpengii</name>
    <dbReference type="NCBI Taxonomy" id="2054424"/>
    <lineage>
        <taxon>Bacteria</taxon>
        <taxon>Bacillati</taxon>
        <taxon>Bacillota</taxon>
        <taxon>Bacilli</taxon>
        <taxon>Bacillales</taxon>
        <taxon>Paenibacillaceae</taxon>
        <taxon>Paenibacillus</taxon>
    </lineage>
</organism>
<gene>
    <name evidence="2" type="ORF">ACFSVM_04065</name>
</gene>
<feature type="transmembrane region" description="Helical" evidence="1">
    <location>
        <begin position="87"/>
        <end position="112"/>
    </location>
</feature>
<evidence type="ECO:0000313" key="2">
    <source>
        <dbReference type="EMBL" id="MFD2699632.1"/>
    </source>
</evidence>
<keyword evidence="1" id="KW-0472">Membrane</keyword>
<dbReference type="InterPro" id="IPR021529">
    <property type="entry name" value="DUF2798"/>
</dbReference>
<dbReference type="Pfam" id="PF11391">
    <property type="entry name" value="DUF2798"/>
    <property type="match status" value="1"/>
</dbReference>
<evidence type="ECO:0000313" key="3">
    <source>
        <dbReference type="Proteomes" id="UP001597540"/>
    </source>
</evidence>
<evidence type="ECO:0000256" key="1">
    <source>
        <dbReference type="SAM" id="Phobius"/>
    </source>
</evidence>
<feature type="transmembrane region" description="Helical" evidence="1">
    <location>
        <begin position="15"/>
        <end position="34"/>
    </location>
</feature>
<accession>A0ABW5SKF4</accession>
<comment type="caution">
    <text evidence="2">The sequence shown here is derived from an EMBL/GenBank/DDBJ whole genome shotgun (WGS) entry which is preliminary data.</text>
</comment>
<dbReference type="EMBL" id="JBHUMJ010000002">
    <property type="protein sequence ID" value="MFD2699632.1"/>
    <property type="molecule type" value="Genomic_DNA"/>
</dbReference>
<feature type="transmembrane region" description="Helical" evidence="1">
    <location>
        <begin position="132"/>
        <end position="151"/>
    </location>
</feature>
<sequence>MFKEDRLPQNAREGIIFMLIVSIISVNTIGPIILGLERGFSVANYLETLKVIPFMWVIVILLVKLVAGPLVRKVLPKFVGQTDGFNARVLLNIVMNVTVLSVLLTIIGTWVGMRQISLEAFHNFFPTWFRNFGVAFWIELLVAQPIARFAMKKIHASQANRAANISS</sequence>
<dbReference type="Proteomes" id="UP001597540">
    <property type="component" value="Unassembled WGS sequence"/>
</dbReference>
<dbReference type="RefSeq" id="WP_379260604.1">
    <property type="nucleotide sequence ID" value="NZ_JBHUMJ010000002.1"/>
</dbReference>
<keyword evidence="1" id="KW-0812">Transmembrane</keyword>